<protein>
    <recommendedName>
        <fullName evidence="4">HTH araC/xylS-type domain-containing protein</fullName>
    </recommendedName>
</protein>
<name>A0A066ZW69_HYDMR</name>
<evidence type="ECO:0000313" key="5">
    <source>
        <dbReference type="EMBL" id="KDN96529.1"/>
    </source>
</evidence>
<dbReference type="AlphaFoldDB" id="A0A066ZW69"/>
<dbReference type="GO" id="GO:0003700">
    <property type="term" value="F:DNA-binding transcription factor activity"/>
    <property type="evidence" value="ECO:0007669"/>
    <property type="project" value="InterPro"/>
</dbReference>
<dbReference type="EMBL" id="JMIU01000001">
    <property type="protein sequence ID" value="KDN96529.1"/>
    <property type="molecule type" value="Genomic_DNA"/>
</dbReference>
<comment type="caution">
    <text evidence="5">The sequence shown here is derived from an EMBL/GenBank/DDBJ whole genome shotgun (WGS) entry which is preliminary data.</text>
</comment>
<keyword evidence="1" id="KW-0805">Transcription regulation</keyword>
<dbReference type="PROSITE" id="PS01124">
    <property type="entry name" value="HTH_ARAC_FAMILY_2"/>
    <property type="match status" value="1"/>
</dbReference>
<accession>A0A066ZW69</accession>
<dbReference type="Pfam" id="PF12625">
    <property type="entry name" value="Arabinose_bd"/>
    <property type="match status" value="1"/>
</dbReference>
<dbReference type="InterPro" id="IPR009057">
    <property type="entry name" value="Homeodomain-like_sf"/>
</dbReference>
<dbReference type="GO" id="GO:0005829">
    <property type="term" value="C:cytosol"/>
    <property type="evidence" value="ECO:0007669"/>
    <property type="project" value="TreeGrafter"/>
</dbReference>
<dbReference type="GO" id="GO:0000976">
    <property type="term" value="F:transcription cis-regulatory region binding"/>
    <property type="evidence" value="ECO:0007669"/>
    <property type="project" value="TreeGrafter"/>
</dbReference>
<dbReference type="InterPro" id="IPR032687">
    <property type="entry name" value="AraC-type_N"/>
</dbReference>
<keyword evidence="3" id="KW-0804">Transcription</keyword>
<keyword evidence="6" id="KW-1185">Reference proteome</keyword>
<dbReference type="SUPFAM" id="SSF46689">
    <property type="entry name" value="Homeodomain-like"/>
    <property type="match status" value="1"/>
</dbReference>
<keyword evidence="2" id="KW-0238">DNA-binding</keyword>
<evidence type="ECO:0000256" key="1">
    <source>
        <dbReference type="ARBA" id="ARBA00023015"/>
    </source>
</evidence>
<evidence type="ECO:0000256" key="3">
    <source>
        <dbReference type="ARBA" id="ARBA00023163"/>
    </source>
</evidence>
<dbReference type="STRING" id="28885.EI16_09735"/>
<dbReference type="Gene3D" id="1.10.10.60">
    <property type="entry name" value="Homeodomain-like"/>
    <property type="match status" value="1"/>
</dbReference>
<gene>
    <name evidence="5" type="ORF">EI16_09735</name>
</gene>
<feature type="domain" description="HTH araC/xylS-type" evidence="4">
    <location>
        <begin position="232"/>
        <end position="330"/>
    </location>
</feature>
<evidence type="ECO:0000256" key="2">
    <source>
        <dbReference type="ARBA" id="ARBA00023125"/>
    </source>
</evidence>
<dbReference type="Proteomes" id="UP000027341">
    <property type="component" value="Unassembled WGS sequence"/>
</dbReference>
<dbReference type="Pfam" id="PF12833">
    <property type="entry name" value="HTH_18"/>
    <property type="match status" value="1"/>
</dbReference>
<dbReference type="PANTHER" id="PTHR47894">
    <property type="entry name" value="HTH-TYPE TRANSCRIPTIONAL REGULATOR GADX"/>
    <property type="match status" value="1"/>
</dbReference>
<dbReference type="InterPro" id="IPR018060">
    <property type="entry name" value="HTH_AraC"/>
</dbReference>
<evidence type="ECO:0000259" key="4">
    <source>
        <dbReference type="PROSITE" id="PS01124"/>
    </source>
</evidence>
<organism evidence="5 6">
    <name type="scientific">Hydrogenovibrio marinus</name>
    <dbReference type="NCBI Taxonomy" id="28885"/>
    <lineage>
        <taxon>Bacteria</taxon>
        <taxon>Pseudomonadati</taxon>
        <taxon>Pseudomonadota</taxon>
        <taxon>Gammaproteobacteria</taxon>
        <taxon>Thiotrichales</taxon>
        <taxon>Piscirickettsiaceae</taxon>
        <taxon>Hydrogenovibrio</taxon>
    </lineage>
</organism>
<dbReference type="SMART" id="SM00342">
    <property type="entry name" value="HTH_ARAC"/>
    <property type="match status" value="1"/>
</dbReference>
<sequence length="331" mass="37633">MALTFSAQTSKLSLKLIESYGINPAEILKKLQIDPKRLNDPNARLPYSTLDDIWAEAATHIQDPAFGLKAVECWHPSQMGALGYAWLSSENLKNALGRFQRYSRVVTEGAYFEIEETPKYLSLILHYRSVARQLPYRTDGFMAIMLAMCRANFGKHFQPAEIHLKHSAPEDTSAFEELFKCPVFFGAKDNRFVIHMKDALEMSEGAQPQLAKLHDQVMIEYLAKMDRKNIVEQVKSEIIKQLPNGNVTDTTVGQALHINDRTLQRRLKEQNTTFKTLMNEVREDLAATYIKDSNLSLSEISFLLGFGNISSFSRAYKRWTGKPPSHLRGSD</sequence>
<dbReference type="RefSeq" id="WP_051623142.1">
    <property type="nucleotide sequence ID" value="NZ_AP020335.1"/>
</dbReference>
<dbReference type="PANTHER" id="PTHR47894:SF1">
    <property type="entry name" value="HTH-TYPE TRANSCRIPTIONAL REGULATOR VQSM"/>
    <property type="match status" value="1"/>
</dbReference>
<reference evidence="5 6" key="1">
    <citation type="submission" date="2014-04" db="EMBL/GenBank/DDBJ databases">
        <title>Draft genome sequence of Hydrogenovibrio marinus MH-110, a model organism for aerobic H2 metabolism.</title>
        <authorList>
            <person name="Cha H.J."/>
            <person name="Jo B.H."/>
            <person name="Hwang B.H."/>
        </authorList>
    </citation>
    <scope>NUCLEOTIDE SEQUENCE [LARGE SCALE GENOMIC DNA]</scope>
    <source>
        <strain evidence="5 6">MH-110</strain>
    </source>
</reference>
<proteinExistence type="predicted"/>
<evidence type="ECO:0000313" key="6">
    <source>
        <dbReference type="Proteomes" id="UP000027341"/>
    </source>
</evidence>